<keyword evidence="4" id="KW-0227">DNA damage</keyword>
<feature type="domain" description="HhH-GPD" evidence="11">
    <location>
        <begin position="52"/>
        <end position="214"/>
    </location>
</feature>
<proteinExistence type="inferred from homology"/>
<dbReference type="RefSeq" id="WP_188995333.1">
    <property type="nucleotide sequence ID" value="NZ_BMOU01000001.1"/>
</dbReference>
<keyword evidence="5" id="KW-0378">Hydrolase</keyword>
<reference evidence="12" key="1">
    <citation type="journal article" date="2014" name="Int. J. Syst. Evol. Microbiol.">
        <title>Complete genome sequence of Corynebacterium casei LMG S-19264T (=DSM 44701T), isolated from a smear-ripened cheese.</title>
        <authorList>
            <consortium name="US DOE Joint Genome Institute (JGI-PGF)"/>
            <person name="Walter F."/>
            <person name="Albersmeier A."/>
            <person name="Kalinowski J."/>
            <person name="Ruckert C."/>
        </authorList>
    </citation>
    <scope>NUCLEOTIDE SEQUENCE</scope>
    <source>
        <strain evidence="12">JCM 17820</strain>
    </source>
</reference>
<dbReference type="GO" id="GO:0035485">
    <property type="term" value="F:adenine/guanine mispair binding"/>
    <property type="evidence" value="ECO:0007669"/>
    <property type="project" value="TreeGrafter"/>
</dbReference>
<dbReference type="Proteomes" id="UP000605784">
    <property type="component" value="Unassembled WGS sequence"/>
</dbReference>
<dbReference type="PANTHER" id="PTHR42944">
    <property type="entry name" value="ADENINE DNA GLYCOSYLASE"/>
    <property type="match status" value="1"/>
</dbReference>
<dbReference type="InterPro" id="IPR003265">
    <property type="entry name" value="HhH-GPD_domain"/>
</dbReference>
<dbReference type="GO" id="GO:0034039">
    <property type="term" value="F:8-oxo-7,8-dihydroguanine DNA N-glycosylase activity"/>
    <property type="evidence" value="ECO:0007669"/>
    <property type="project" value="TreeGrafter"/>
</dbReference>
<reference evidence="12" key="2">
    <citation type="submission" date="2020-09" db="EMBL/GenBank/DDBJ databases">
        <authorList>
            <person name="Sun Q."/>
            <person name="Ohkuma M."/>
        </authorList>
    </citation>
    <scope>NUCLEOTIDE SEQUENCE</scope>
    <source>
        <strain evidence="12">JCM 17820</strain>
    </source>
</reference>
<evidence type="ECO:0000256" key="3">
    <source>
        <dbReference type="ARBA" id="ARBA00022723"/>
    </source>
</evidence>
<gene>
    <name evidence="12" type="ORF">GCM10009030_11090</name>
</gene>
<name>A0A830GJ69_9EURY</name>
<dbReference type="SMART" id="SM00478">
    <property type="entry name" value="ENDO3c"/>
    <property type="match status" value="1"/>
</dbReference>
<evidence type="ECO:0000256" key="10">
    <source>
        <dbReference type="SAM" id="MobiDB-lite"/>
    </source>
</evidence>
<evidence type="ECO:0000313" key="12">
    <source>
        <dbReference type="EMBL" id="GGN89840.1"/>
    </source>
</evidence>
<organism evidence="12 13">
    <name type="scientific">Haloarcula pellucida</name>
    <dbReference type="NCBI Taxonomy" id="1427151"/>
    <lineage>
        <taxon>Archaea</taxon>
        <taxon>Methanobacteriati</taxon>
        <taxon>Methanobacteriota</taxon>
        <taxon>Stenosarchaea group</taxon>
        <taxon>Halobacteria</taxon>
        <taxon>Halobacteriales</taxon>
        <taxon>Haloarculaceae</taxon>
        <taxon>Haloarcula</taxon>
    </lineage>
</organism>
<evidence type="ECO:0000256" key="8">
    <source>
        <dbReference type="ARBA" id="ARBA00023204"/>
    </source>
</evidence>
<keyword evidence="7" id="KW-0411">Iron-sulfur</keyword>
<dbReference type="CDD" id="cd00056">
    <property type="entry name" value="ENDO3c"/>
    <property type="match status" value="1"/>
</dbReference>
<evidence type="ECO:0000256" key="5">
    <source>
        <dbReference type="ARBA" id="ARBA00022801"/>
    </source>
</evidence>
<dbReference type="GO" id="GO:0051536">
    <property type="term" value="F:iron-sulfur cluster binding"/>
    <property type="evidence" value="ECO:0007669"/>
    <property type="project" value="UniProtKB-KW"/>
</dbReference>
<dbReference type="GO" id="GO:0006284">
    <property type="term" value="P:base-excision repair"/>
    <property type="evidence" value="ECO:0007669"/>
    <property type="project" value="InterPro"/>
</dbReference>
<evidence type="ECO:0000313" key="13">
    <source>
        <dbReference type="Proteomes" id="UP000605784"/>
    </source>
</evidence>
<evidence type="ECO:0000256" key="7">
    <source>
        <dbReference type="ARBA" id="ARBA00023014"/>
    </source>
</evidence>
<dbReference type="Gene3D" id="1.10.340.30">
    <property type="entry name" value="Hypothetical protein, domain 2"/>
    <property type="match status" value="1"/>
</dbReference>
<comment type="cofactor">
    <cofactor evidence="1">
        <name>[4Fe-4S] cluster</name>
        <dbReference type="ChEBI" id="CHEBI:49883"/>
    </cofactor>
</comment>
<dbReference type="GO" id="GO:0006298">
    <property type="term" value="P:mismatch repair"/>
    <property type="evidence" value="ECO:0007669"/>
    <property type="project" value="TreeGrafter"/>
</dbReference>
<evidence type="ECO:0000256" key="9">
    <source>
        <dbReference type="ARBA" id="ARBA00023295"/>
    </source>
</evidence>
<accession>A0A830GJ69</accession>
<evidence type="ECO:0000256" key="2">
    <source>
        <dbReference type="ARBA" id="ARBA00008343"/>
    </source>
</evidence>
<dbReference type="InterPro" id="IPR011257">
    <property type="entry name" value="DNA_glycosylase"/>
</dbReference>
<comment type="caution">
    <text evidence="12">The sequence shown here is derived from an EMBL/GenBank/DDBJ whole genome shotgun (WGS) entry which is preliminary data.</text>
</comment>
<evidence type="ECO:0000256" key="4">
    <source>
        <dbReference type="ARBA" id="ARBA00022763"/>
    </source>
</evidence>
<dbReference type="Pfam" id="PF00730">
    <property type="entry name" value="HhH-GPD"/>
    <property type="match status" value="1"/>
</dbReference>
<evidence type="ECO:0000259" key="11">
    <source>
        <dbReference type="SMART" id="SM00478"/>
    </source>
</evidence>
<dbReference type="GO" id="GO:0032357">
    <property type="term" value="F:oxidized purine DNA binding"/>
    <property type="evidence" value="ECO:0007669"/>
    <property type="project" value="TreeGrafter"/>
</dbReference>
<keyword evidence="13" id="KW-1185">Reference proteome</keyword>
<protein>
    <submittedName>
        <fullName evidence="12">Adenine glycosylase</fullName>
    </submittedName>
</protein>
<comment type="similarity">
    <text evidence="2">Belongs to the Nth/MutY family.</text>
</comment>
<dbReference type="GO" id="GO:0000701">
    <property type="term" value="F:purine-specific mismatch base pair DNA N-glycosylase activity"/>
    <property type="evidence" value="ECO:0007669"/>
    <property type="project" value="TreeGrafter"/>
</dbReference>
<dbReference type="AlphaFoldDB" id="A0A830GJ69"/>
<evidence type="ECO:0000256" key="6">
    <source>
        <dbReference type="ARBA" id="ARBA00023004"/>
    </source>
</evidence>
<keyword evidence="6" id="KW-0408">Iron</keyword>
<evidence type="ECO:0000256" key="1">
    <source>
        <dbReference type="ARBA" id="ARBA00001966"/>
    </source>
</evidence>
<keyword evidence="9" id="KW-0326">Glycosidase</keyword>
<dbReference type="InterPro" id="IPR023170">
    <property type="entry name" value="HhH_base_excis_C"/>
</dbReference>
<keyword evidence="8" id="KW-0234">DNA repair</keyword>
<sequence length="325" mass="36213">MSEQSATDVPGEVPADLEAIQRALVEWYETDHREYPWRQTEDPYEILVSEVMSQQTQLDRVVDAWRDFLDRWPTAEALAAADRGDVVGFWTSHSLGYNNRAKYLHEAARQVVEGEAGPSDRPRNGGETTADGEWPRDPDGLSELMGVGPYTANAVASFAFNNGDAVVDTNVKRVLYRAFGVPDDDDAFETVAQRLMPEGESRVWNNAVMELGGVACEKTPDCDGAQCPWREWCHAYQTGDFTAPDVPTQPSFEGSRRQFRGRVINVLNEYDELTLDDLGPRVRVDYAPDGEYGREWLRDLVGDLAEDGLVSVGETDGTTVVALDR</sequence>
<dbReference type="Gene3D" id="1.10.1670.10">
    <property type="entry name" value="Helix-hairpin-Helix base-excision DNA repair enzymes (C-terminal)"/>
    <property type="match status" value="1"/>
</dbReference>
<dbReference type="SUPFAM" id="SSF48150">
    <property type="entry name" value="DNA-glycosylase"/>
    <property type="match status" value="1"/>
</dbReference>
<keyword evidence="3" id="KW-0479">Metal-binding</keyword>
<dbReference type="GO" id="GO:0046872">
    <property type="term" value="F:metal ion binding"/>
    <property type="evidence" value="ECO:0007669"/>
    <property type="project" value="UniProtKB-KW"/>
</dbReference>
<feature type="region of interest" description="Disordered" evidence="10">
    <location>
        <begin position="112"/>
        <end position="145"/>
    </location>
</feature>
<dbReference type="InterPro" id="IPR044298">
    <property type="entry name" value="MIG/MutY"/>
</dbReference>
<dbReference type="EMBL" id="BMOU01000001">
    <property type="protein sequence ID" value="GGN89840.1"/>
    <property type="molecule type" value="Genomic_DNA"/>
</dbReference>
<dbReference type="PANTHER" id="PTHR42944:SF1">
    <property type="entry name" value="ADENINE DNA GLYCOSYLASE"/>
    <property type="match status" value="1"/>
</dbReference>